<name>Q2KB74_RHIEC</name>
<dbReference type="SUPFAM" id="SSF53335">
    <property type="entry name" value="S-adenosyl-L-methionine-dependent methyltransferases"/>
    <property type="match status" value="1"/>
</dbReference>
<sequence>MPIVHMQASMLKLLVKKVLPGSAIAAVNHWRTRERSYRSWRRAAAAAPAYGDEHLTAFRIERSRQLIGKEESYVQTPAELLPAMDIPSGRFVDFGGSAGELCAVLQKQFPAWSFTVVETKSVADAAQALRPAISYSDQLPAEFDVFYSSGTLQYLADPEQLWREALSRTTRYAYLARNAFSKKKRFTVQSSRLFDNGAGPVPEGFDNIEIRYPHQTISEALLKGIADEMGFDLTARFEGRNSGVIGTRADVYGADLLFKRRQSHVQKTRRKTGRLFRAVFSRVA</sequence>
<dbReference type="eggNOG" id="ENOG50313I6">
    <property type="taxonomic scope" value="Bacteria"/>
</dbReference>
<dbReference type="KEGG" id="ret:RHE_CH01105"/>
<dbReference type="InterPro" id="IPR029063">
    <property type="entry name" value="SAM-dependent_MTases_sf"/>
</dbReference>
<organism evidence="1 2">
    <name type="scientific">Rhizobium etli (strain ATCC 51251 / DSM 11541 / JCM 21823 / NBRC 15573 / CFN 42)</name>
    <dbReference type="NCBI Taxonomy" id="347834"/>
    <lineage>
        <taxon>Bacteria</taxon>
        <taxon>Pseudomonadati</taxon>
        <taxon>Pseudomonadota</taxon>
        <taxon>Alphaproteobacteria</taxon>
        <taxon>Hyphomicrobiales</taxon>
        <taxon>Rhizobiaceae</taxon>
        <taxon>Rhizobium/Agrobacterium group</taxon>
        <taxon>Rhizobium</taxon>
    </lineage>
</organism>
<accession>Q2KB74</accession>
<protein>
    <recommendedName>
        <fullName evidence="3">Methyltransferase protein</fullName>
    </recommendedName>
</protein>
<dbReference type="Proteomes" id="UP000001936">
    <property type="component" value="Chromosome"/>
</dbReference>
<dbReference type="AlphaFoldDB" id="Q2KB74"/>
<reference evidence="1 2" key="1">
    <citation type="journal article" date="2006" name="Proc. Natl. Acad. Sci. U.S.A.">
        <title>The partitioned Rhizobium etli genome: genetic and metabolic redundancy in seven interacting replicons.</title>
        <authorList>
            <person name="Gonzalez V."/>
            <person name="Santamaria R.I."/>
            <person name="Bustos P."/>
            <person name="Hernandez-Gonzalez I."/>
            <person name="Medrano-Soto A."/>
            <person name="Moreno-Hagelsieb G."/>
            <person name="Janga S.C."/>
            <person name="Ramirez M.A."/>
            <person name="Jimenez-Jacinto V."/>
            <person name="Collado-Vides J."/>
            <person name="Davila G."/>
        </authorList>
    </citation>
    <scope>NUCLEOTIDE SEQUENCE [LARGE SCALE GENOMIC DNA]</scope>
    <source>
        <strain evidence="2">ATCC 51251 / DSM 11541 / JCM 21823 / NBRC 15573 / CFN 42</strain>
    </source>
</reference>
<proteinExistence type="predicted"/>
<dbReference type="OrthoDB" id="8400757at2"/>
<dbReference type="HOGENOM" id="CLU_096476_0_0_5"/>
<keyword evidence="2" id="KW-1185">Reference proteome</keyword>
<dbReference type="Gene3D" id="3.40.50.150">
    <property type="entry name" value="Vaccinia Virus protein VP39"/>
    <property type="match status" value="1"/>
</dbReference>
<gene>
    <name evidence="1" type="ordered locus">RHE_CH01105</name>
</gene>
<dbReference type="EMBL" id="CP000133">
    <property type="protein sequence ID" value="ABC89912.1"/>
    <property type="molecule type" value="Genomic_DNA"/>
</dbReference>
<evidence type="ECO:0000313" key="2">
    <source>
        <dbReference type="Proteomes" id="UP000001936"/>
    </source>
</evidence>
<evidence type="ECO:0008006" key="3">
    <source>
        <dbReference type="Google" id="ProtNLM"/>
    </source>
</evidence>
<evidence type="ECO:0000313" key="1">
    <source>
        <dbReference type="EMBL" id="ABC89912.1"/>
    </source>
</evidence>